<organism evidence="2 3">
    <name type="scientific">Denitromonas iodatirespirans</name>
    <dbReference type="NCBI Taxonomy" id="2795389"/>
    <lineage>
        <taxon>Bacteria</taxon>
        <taxon>Pseudomonadati</taxon>
        <taxon>Pseudomonadota</taxon>
        <taxon>Betaproteobacteria</taxon>
        <taxon>Rhodocyclales</taxon>
        <taxon>Zoogloeaceae</taxon>
        <taxon>Denitromonas</taxon>
    </lineage>
</organism>
<protein>
    <submittedName>
        <fullName evidence="2">DM13 domain-containing protein</fullName>
    </submittedName>
</protein>
<dbReference type="PROSITE" id="PS51549">
    <property type="entry name" value="DM13"/>
    <property type="match status" value="1"/>
</dbReference>
<dbReference type="InterPro" id="IPR019545">
    <property type="entry name" value="DM13_domain"/>
</dbReference>
<dbReference type="EMBL" id="JAEKFT010000002">
    <property type="protein sequence ID" value="MBT0959984.1"/>
    <property type="molecule type" value="Genomic_DNA"/>
</dbReference>
<sequence length="156" mass="17202">MKRLILLLASHGLALFAGFAAGIYVLPILTAPDAPSAEQARQRVGNAMFTGRFSRDLKDSDALHWGEGTLQVSAHAIALEGRVAPGPDYRLYLSPTFIETEAEFKRLKPTLVHVGHVRTFDNFVVDVPPDIDPAQYTTAIVWCETFGQFITAAKYR</sequence>
<accession>A0A944D4W2</accession>
<dbReference type="AlphaFoldDB" id="A0A944D4W2"/>
<comment type="caution">
    <text evidence="2">The sequence shown here is derived from an EMBL/GenBank/DDBJ whole genome shotgun (WGS) entry which is preliminary data.</text>
</comment>
<keyword evidence="3" id="KW-1185">Reference proteome</keyword>
<feature type="domain" description="DM13" evidence="1">
    <location>
        <begin position="51"/>
        <end position="156"/>
    </location>
</feature>
<dbReference type="RefSeq" id="WP_214359745.1">
    <property type="nucleotide sequence ID" value="NZ_JAEKFT010000002.1"/>
</dbReference>
<reference evidence="3" key="1">
    <citation type="journal article" date="2022" name="ISME J.">
        <title>Genetic and phylogenetic analysis of dissimilatory iodate-reducing bacteria identifies potential niches across the world's oceans.</title>
        <authorList>
            <person name="Reyes-Umana V."/>
            <person name="Henning Z."/>
            <person name="Lee K."/>
            <person name="Barnum T.P."/>
            <person name="Coates J.D."/>
        </authorList>
    </citation>
    <scope>NUCLEOTIDE SEQUENCE [LARGE SCALE GENOMIC DNA]</scope>
    <source>
        <strain evidence="3">IR12</strain>
    </source>
</reference>
<evidence type="ECO:0000259" key="1">
    <source>
        <dbReference type="PROSITE" id="PS51549"/>
    </source>
</evidence>
<gene>
    <name evidence="2" type="ORF">I8J34_02250</name>
</gene>
<name>A0A944D4W2_DENI1</name>
<evidence type="ECO:0000313" key="3">
    <source>
        <dbReference type="Proteomes" id="UP000694660"/>
    </source>
</evidence>
<proteinExistence type="predicted"/>
<dbReference type="Proteomes" id="UP000694660">
    <property type="component" value="Unassembled WGS sequence"/>
</dbReference>
<dbReference type="Pfam" id="PF10517">
    <property type="entry name" value="DM13"/>
    <property type="match status" value="1"/>
</dbReference>
<evidence type="ECO:0000313" key="2">
    <source>
        <dbReference type="EMBL" id="MBT0959984.1"/>
    </source>
</evidence>